<protein>
    <submittedName>
        <fullName evidence="1">Uncharacterized protein</fullName>
    </submittedName>
</protein>
<keyword evidence="2" id="KW-1185">Reference proteome</keyword>
<evidence type="ECO:0000313" key="1">
    <source>
        <dbReference type="EMBL" id="KAL3674502.1"/>
    </source>
</evidence>
<dbReference type="Proteomes" id="UP001632037">
    <property type="component" value="Unassembled WGS sequence"/>
</dbReference>
<organism evidence="1 2">
    <name type="scientific">Phytophthora oleae</name>
    <dbReference type="NCBI Taxonomy" id="2107226"/>
    <lineage>
        <taxon>Eukaryota</taxon>
        <taxon>Sar</taxon>
        <taxon>Stramenopiles</taxon>
        <taxon>Oomycota</taxon>
        <taxon>Peronosporomycetes</taxon>
        <taxon>Peronosporales</taxon>
        <taxon>Peronosporaceae</taxon>
        <taxon>Phytophthora</taxon>
    </lineage>
</organism>
<proteinExistence type="predicted"/>
<reference evidence="1 2" key="1">
    <citation type="submission" date="2024-09" db="EMBL/GenBank/DDBJ databases">
        <title>Genome sequencing and assembly of Phytophthora oleae, isolate VK10A, causative agent of rot of olive drupes.</title>
        <authorList>
            <person name="Conti Taguali S."/>
            <person name="Riolo M."/>
            <person name="La Spada F."/>
            <person name="Cacciola S.O."/>
            <person name="Dionisio G."/>
        </authorList>
    </citation>
    <scope>NUCLEOTIDE SEQUENCE [LARGE SCALE GENOMIC DNA]</scope>
    <source>
        <strain evidence="1 2">VK10A</strain>
    </source>
</reference>
<gene>
    <name evidence="1" type="ORF">V7S43_000450</name>
</gene>
<dbReference type="EMBL" id="JBIMZQ010000001">
    <property type="protein sequence ID" value="KAL3674502.1"/>
    <property type="molecule type" value="Genomic_DNA"/>
</dbReference>
<sequence length="71" mass="7561">MAKAAPVKAKTNKTSKTQSAEIAVLRQEVRVLRADVSQAAQTASNLSIGLGTRLNVLLERVRKLEDASVAS</sequence>
<evidence type="ECO:0000313" key="2">
    <source>
        <dbReference type="Proteomes" id="UP001632037"/>
    </source>
</evidence>
<comment type="caution">
    <text evidence="1">The sequence shown here is derived from an EMBL/GenBank/DDBJ whole genome shotgun (WGS) entry which is preliminary data.</text>
</comment>
<accession>A0ABD3G7A3</accession>
<name>A0ABD3G7A3_9STRA</name>
<dbReference type="AlphaFoldDB" id="A0ABD3G7A3"/>